<dbReference type="EMBL" id="VJZC01000015">
    <property type="protein sequence ID" value="MPY56422.1"/>
    <property type="molecule type" value="Genomic_DNA"/>
</dbReference>
<proteinExistence type="predicted"/>
<organism evidence="2 3">
    <name type="scientific">Streptomyces spongiae</name>
    <dbReference type="NCBI Taxonomy" id="565072"/>
    <lineage>
        <taxon>Bacteria</taxon>
        <taxon>Bacillati</taxon>
        <taxon>Actinomycetota</taxon>
        <taxon>Actinomycetes</taxon>
        <taxon>Kitasatosporales</taxon>
        <taxon>Streptomycetaceae</taxon>
        <taxon>Streptomyces</taxon>
    </lineage>
</organism>
<evidence type="ECO:0000256" key="1">
    <source>
        <dbReference type="SAM" id="Phobius"/>
    </source>
</evidence>
<dbReference type="Proteomes" id="UP000400924">
    <property type="component" value="Unassembled WGS sequence"/>
</dbReference>
<name>A0A5N8XAD6_9ACTN</name>
<evidence type="ECO:0000313" key="2">
    <source>
        <dbReference type="EMBL" id="MPY56422.1"/>
    </source>
</evidence>
<keyword evidence="1" id="KW-1133">Transmembrane helix</keyword>
<dbReference type="RefSeq" id="WP_152769891.1">
    <property type="nucleotide sequence ID" value="NZ_VJZC01000015.1"/>
</dbReference>
<feature type="transmembrane region" description="Helical" evidence="1">
    <location>
        <begin position="165"/>
        <end position="183"/>
    </location>
</feature>
<feature type="transmembrane region" description="Helical" evidence="1">
    <location>
        <begin position="43"/>
        <end position="64"/>
    </location>
</feature>
<protein>
    <recommendedName>
        <fullName evidence="4">ABC transporter</fullName>
    </recommendedName>
</protein>
<sequence>MTRLLTLYLRSRQLPVALGVAAASVAVVALLGNAPERPLQTHIFAVLALGLGLGVLGNGLGGAADALERTAAIRWACWRTAHVVAVAVAVFVVAAASSDAATGVVLRATAGLVGLTALAATALGHQLAWTLPTAAAGAAAVVPPLTEPEILHLLTWPVQPPDSKVATVVAVVLVVGGLAVYATRGSRQTSTASAG</sequence>
<keyword evidence="3" id="KW-1185">Reference proteome</keyword>
<comment type="caution">
    <text evidence="2">The sequence shown here is derived from an EMBL/GenBank/DDBJ whole genome shotgun (WGS) entry which is preliminary data.</text>
</comment>
<keyword evidence="1" id="KW-0812">Transmembrane</keyword>
<reference evidence="2 3" key="1">
    <citation type="submission" date="2019-07" db="EMBL/GenBank/DDBJ databases">
        <title>New species of Amycolatopsis and Streptomyces.</title>
        <authorList>
            <person name="Duangmal K."/>
            <person name="Teo W.F.A."/>
            <person name="Lipun K."/>
        </authorList>
    </citation>
    <scope>NUCLEOTIDE SEQUENCE [LARGE SCALE GENOMIC DNA]</scope>
    <source>
        <strain evidence="2 3">NBRC 106415</strain>
    </source>
</reference>
<evidence type="ECO:0000313" key="3">
    <source>
        <dbReference type="Proteomes" id="UP000400924"/>
    </source>
</evidence>
<accession>A0A5N8XAD6</accession>
<evidence type="ECO:0008006" key="4">
    <source>
        <dbReference type="Google" id="ProtNLM"/>
    </source>
</evidence>
<gene>
    <name evidence="2" type="ORF">FNH08_04320</name>
</gene>
<dbReference type="AlphaFoldDB" id="A0A5N8XAD6"/>
<keyword evidence="1" id="KW-0472">Membrane</keyword>
<feature type="transmembrane region" description="Helical" evidence="1">
    <location>
        <begin position="12"/>
        <end position="31"/>
    </location>
</feature>